<comment type="function">
    <text evidence="4 6">IF-3 binds to the 30S ribosomal subunit and shifts the equilibrium between 70S ribosomes and their 50S and 30S subunits in favor of the free subunits, thus enhancing the availability of 30S subunits on which protein synthesis initiation begins.</text>
</comment>
<dbReference type="RefSeq" id="WP_256601020.1">
    <property type="nucleotide sequence ID" value="NZ_JANIBJ010000005.1"/>
</dbReference>
<dbReference type="GO" id="GO:0003743">
    <property type="term" value="F:translation initiation factor activity"/>
    <property type="evidence" value="ECO:0007669"/>
    <property type="project" value="UniProtKB-KW"/>
</dbReference>
<evidence type="ECO:0000256" key="4">
    <source>
        <dbReference type="HAMAP-Rule" id="MF_00080"/>
    </source>
</evidence>
<sequence>MSSKKDATRLNTEITARRVRLIGAEGEQVGVVSINEALQLAYDANMDLVEISPNADPPVCKVMDYGKYQFEQNKKLQAAKKKQKQIQIKEIKFRPGTEEGDYQVKLRSLIKFLNEGDKTKITVRFKGREMSHRELGMDLLKRIETDLEEYAAVEQFPKLEGRQMVMVMGPKKKK</sequence>
<dbReference type="Pfam" id="PF05198">
    <property type="entry name" value="IF3_N"/>
    <property type="match status" value="1"/>
</dbReference>
<dbReference type="InterPro" id="IPR019815">
    <property type="entry name" value="Translation_initiation_fac_3_C"/>
</dbReference>
<feature type="domain" description="Translation initiation factor 3 N-terminal" evidence="8">
    <location>
        <begin position="11"/>
        <end position="78"/>
    </location>
</feature>
<evidence type="ECO:0000313" key="9">
    <source>
        <dbReference type="EMBL" id="MCQ8103198.1"/>
    </source>
</evidence>
<comment type="subcellular location">
    <subcellularLocation>
        <location evidence="4 6">Cytoplasm</location>
    </subcellularLocation>
</comment>
<comment type="subunit">
    <text evidence="4 6">Monomer.</text>
</comment>
<comment type="similarity">
    <text evidence="1 4 6">Belongs to the IF-3 family.</text>
</comment>
<dbReference type="SUPFAM" id="SSF55200">
    <property type="entry name" value="Translation initiation factor IF3, C-terminal domain"/>
    <property type="match status" value="1"/>
</dbReference>
<feature type="domain" description="Translation initiation factor 3 C-terminal" evidence="7">
    <location>
        <begin position="86"/>
        <end position="171"/>
    </location>
</feature>
<evidence type="ECO:0000256" key="1">
    <source>
        <dbReference type="ARBA" id="ARBA00005439"/>
    </source>
</evidence>
<dbReference type="InterPro" id="IPR001288">
    <property type="entry name" value="Translation_initiation_fac_3"/>
</dbReference>
<dbReference type="InterPro" id="IPR036788">
    <property type="entry name" value="T_IF-3_C_sf"/>
</dbReference>
<evidence type="ECO:0000256" key="5">
    <source>
        <dbReference type="NCBIfam" id="TIGR00168"/>
    </source>
</evidence>
<comment type="caution">
    <text evidence="9">The sequence shown here is derived from an EMBL/GenBank/DDBJ whole genome shotgun (WGS) entry which is preliminary data.</text>
</comment>
<keyword evidence="10" id="KW-1185">Reference proteome</keyword>
<dbReference type="InterPro" id="IPR019814">
    <property type="entry name" value="Translation_initiation_fac_3_N"/>
</dbReference>
<evidence type="ECO:0000313" key="10">
    <source>
        <dbReference type="Proteomes" id="UP001524499"/>
    </source>
</evidence>
<proteinExistence type="inferred from homology"/>
<dbReference type="EMBL" id="JANIBJ010000005">
    <property type="protein sequence ID" value="MCQ8103198.1"/>
    <property type="molecule type" value="Genomic_DNA"/>
</dbReference>
<protein>
    <recommendedName>
        <fullName evidence="4 5">Translation initiation factor IF-3</fullName>
    </recommendedName>
</protein>
<dbReference type="Pfam" id="PF00707">
    <property type="entry name" value="IF3_C"/>
    <property type="match status" value="1"/>
</dbReference>
<dbReference type="PROSITE" id="PS00938">
    <property type="entry name" value="IF3"/>
    <property type="match status" value="1"/>
</dbReference>
<reference evidence="9 10" key="1">
    <citation type="submission" date="2022-07" db="EMBL/GenBank/DDBJ databases">
        <title>Methylomonas rivi sp. nov., Methylomonas rosea sp. nov., Methylomonas aureus sp. nov. and Methylomonas subterranea sp. nov., four novel methanotrophs isolated from a freshwater creek and the deep terrestrial subsurface.</title>
        <authorList>
            <person name="Abin C."/>
            <person name="Sankaranarayanan K."/>
            <person name="Garner C."/>
            <person name="Sindelar R."/>
            <person name="Kotary K."/>
            <person name="Garner R."/>
            <person name="Barclay S."/>
            <person name="Lawson P."/>
            <person name="Krumholz L."/>
        </authorList>
    </citation>
    <scope>NUCLEOTIDE SEQUENCE [LARGE SCALE GENOMIC DNA]</scope>
    <source>
        <strain evidence="9 10">SURF-2</strain>
    </source>
</reference>
<evidence type="ECO:0000256" key="6">
    <source>
        <dbReference type="RuleBase" id="RU000646"/>
    </source>
</evidence>
<dbReference type="PANTHER" id="PTHR10938:SF0">
    <property type="entry name" value="TRANSLATION INITIATION FACTOR IF-3, MITOCHONDRIAL"/>
    <property type="match status" value="1"/>
</dbReference>
<dbReference type="Gene3D" id="3.30.110.10">
    <property type="entry name" value="Translation initiation factor 3 (IF-3), C-terminal domain"/>
    <property type="match status" value="1"/>
</dbReference>
<dbReference type="Gene3D" id="3.10.20.80">
    <property type="entry name" value="Translation initiation factor 3 (IF-3), N-terminal domain"/>
    <property type="match status" value="1"/>
</dbReference>
<name>A0ABT1TCL3_9GAMM</name>
<dbReference type="HAMAP" id="MF_00080">
    <property type="entry name" value="IF_3"/>
    <property type="match status" value="1"/>
</dbReference>
<keyword evidence="4" id="KW-0963">Cytoplasm</keyword>
<organism evidence="9 10">
    <name type="scientific">Methylomonas subterranea</name>
    <dbReference type="NCBI Taxonomy" id="2952225"/>
    <lineage>
        <taxon>Bacteria</taxon>
        <taxon>Pseudomonadati</taxon>
        <taxon>Pseudomonadota</taxon>
        <taxon>Gammaproteobacteria</taxon>
        <taxon>Methylococcales</taxon>
        <taxon>Methylococcaceae</taxon>
        <taxon>Methylomonas</taxon>
    </lineage>
</organism>
<dbReference type="NCBIfam" id="TIGR00168">
    <property type="entry name" value="infC"/>
    <property type="match status" value="1"/>
</dbReference>
<evidence type="ECO:0000256" key="2">
    <source>
        <dbReference type="ARBA" id="ARBA00022540"/>
    </source>
</evidence>
<accession>A0ABT1TCL3</accession>
<dbReference type="SUPFAM" id="SSF54364">
    <property type="entry name" value="Translation initiation factor IF3, N-terminal domain"/>
    <property type="match status" value="1"/>
</dbReference>
<gene>
    <name evidence="4 9" type="primary">infC</name>
    <name evidence="9" type="ORF">NP590_03680</name>
</gene>
<evidence type="ECO:0000256" key="3">
    <source>
        <dbReference type="ARBA" id="ARBA00022917"/>
    </source>
</evidence>
<keyword evidence="2 4" id="KW-0396">Initiation factor</keyword>
<dbReference type="Proteomes" id="UP001524499">
    <property type="component" value="Unassembled WGS sequence"/>
</dbReference>
<dbReference type="InterPro" id="IPR036787">
    <property type="entry name" value="T_IF-3_N_sf"/>
</dbReference>
<evidence type="ECO:0000259" key="8">
    <source>
        <dbReference type="Pfam" id="PF05198"/>
    </source>
</evidence>
<keyword evidence="3 4" id="KW-0648">Protein biosynthesis</keyword>
<dbReference type="InterPro" id="IPR019813">
    <property type="entry name" value="Translation_initiation_fac3_CS"/>
</dbReference>
<evidence type="ECO:0000259" key="7">
    <source>
        <dbReference type="Pfam" id="PF00707"/>
    </source>
</evidence>
<dbReference type="PANTHER" id="PTHR10938">
    <property type="entry name" value="TRANSLATION INITIATION FACTOR IF-3"/>
    <property type="match status" value="1"/>
</dbReference>